<reference evidence="2" key="1">
    <citation type="journal article" date="2017" name="Cell">
        <title>Insights into land plant evolution garnered from the Marchantia polymorpha genome.</title>
        <authorList>
            <person name="Bowman J.L."/>
            <person name="Kohchi T."/>
            <person name="Yamato K.T."/>
            <person name="Jenkins J."/>
            <person name="Shu S."/>
            <person name="Ishizaki K."/>
            <person name="Yamaoka S."/>
            <person name="Nishihama R."/>
            <person name="Nakamura Y."/>
            <person name="Berger F."/>
            <person name="Adam C."/>
            <person name="Aki S.S."/>
            <person name="Althoff F."/>
            <person name="Araki T."/>
            <person name="Arteaga-Vazquez M.A."/>
            <person name="Balasubrmanian S."/>
            <person name="Barry K."/>
            <person name="Bauer D."/>
            <person name="Boehm C.R."/>
            <person name="Briginshaw L."/>
            <person name="Caballero-Perez J."/>
            <person name="Catarino B."/>
            <person name="Chen F."/>
            <person name="Chiyoda S."/>
            <person name="Chovatia M."/>
            <person name="Davies K.M."/>
            <person name="Delmans M."/>
            <person name="Demura T."/>
            <person name="Dierschke T."/>
            <person name="Dolan L."/>
            <person name="Dorantes-Acosta A.E."/>
            <person name="Eklund D.M."/>
            <person name="Florent S.N."/>
            <person name="Flores-Sandoval E."/>
            <person name="Fujiyama A."/>
            <person name="Fukuzawa H."/>
            <person name="Galik B."/>
            <person name="Grimanelli D."/>
            <person name="Grimwood J."/>
            <person name="Grossniklaus U."/>
            <person name="Hamada T."/>
            <person name="Haseloff J."/>
            <person name="Hetherington A.J."/>
            <person name="Higo A."/>
            <person name="Hirakawa Y."/>
            <person name="Hundley H.N."/>
            <person name="Ikeda Y."/>
            <person name="Inoue K."/>
            <person name="Inoue S.I."/>
            <person name="Ishida S."/>
            <person name="Jia Q."/>
            <person name="Kakita M."/>
            <person name="Kanazawa T."/>
            <person name="Kawai Y."/>
            <person name="Kawashima T."/>
            <person name="Kennedy M."/>
            <person name="Kinose K."/>
            <person name="Kinoshita T."/>
            <person name="Kohara Y."/>
            <person name="Koide E."/>
            <person name="Komatsu K."/>
            <person name="Kopischke S."/>
            <person name="Kubo M."/>
            <person name="Kyozuka J."/>
            <person name="Lagercrantz U."/>
            <person name="Lin S.S."/>
            <person name="Lindquist E."/>
            <person name="Lipzen A.M."/>
            <person name="Lu C.W."/>
            <person name="De Luna E."/>
            <person name="Martienssen R.A."/>
            <person name="Minamino N."/>
            <person name="Mizutani M."/>
            <person name="Mizutani M."/>
            <person name="Mochizuki N."/>
            <person name="Monte I."/>
            <person name="Mosher R."/>
            <person name="Nagasaki H."/>
            <person name="Nakagami H."/>
            <person name="Naramoto S."/>
            <person name="Nishitani K."/>
            <person name="Ohtani M."/>
            <person name="Okamoto T."/>
            <person name="Okumura M."/>
            <person name="Phillips J."/>
            <person name="Pollak B."/>
            <person name="Reinders A."/>
            <person name="Rovekamp M."/>
            <person name="Sano R."/>
            <person name="Sawa S."/>
            <person name="Schmid M.W."/>
            <person name="Shirakawa M."/>
            <person name="Solano R."/>
            <person name="Spunde A."/>
            <person name="Suetsugu N."/>
            <person name="Sugano S."/>
            <person name="Sugiyama A."/>
            <person name="Sun R."/>
            <person name="Suzuki Y."/>
            <person name="Takenaka M."/>
            <person name="Takezawa D."/>
            <person name="Tomogane H."/>
            <person name="Tsuzuki M."/>
            <person name="Ueda T."/>
            <person name="Umeda M."/>
            <person name="Ward J.M."/>
            <person name="Watanabe Y."/>
            <person name="Yazaki K."/>
            <person name="Yokoyama R."/>
            <person name="Yoshitake Y."/>
            <person name="Yotsui I."/>
            <person name="Zachgo S."/>
            <person name="Schmutz J."/>
        </authorList>
    </citation>
    <scope>NUCLEOTIDE SEQUENCE [LARGE SCALE GENOMIC DNA]</scope>
    <source>
        <strain evidence="2">Tak-1</strain>
    </source>
</reference>
<name>A0A2R6WCX2_MARPO</name>
<gene>
    <name evidence="1" type="ORF">MARPO_0108s0051</name>
</gene>
<organism evidence="1 2">
    <name type="scientific">Marchantia polymorpha</name>
    <name type="common">Common liverwort</name>
    <name type="synonym">Marchantia aquatica</name>
    <dbReference type="NCBI Taxonomy" id="3197"/>
    <lineage>
        <taxon>Eukaryota</taxon>
        <taxon>Viridiplantae</taxon>
        <taxon>Streptophyta</taxon>
        <taxon>Embryophyta</taxon>
        <taxon>Marchantiophyta</taxon>
        <taxon>Marchantiopsida</taxon>
        <taxon>Marchantiidae</taxon>
        <taxon>Marchantiales</taxon>
        <taxon>Marchantiaceae</taxon>
        <taxon>Marchantia</taxon>
    </lineage>
</organism>
<evidence type="ECO:0000313" key="1">
    <source>
        <dbReference type="EMBL" id="PTQ31706.1"/>
    </source>
</evidence>
<dbReference type="AlphaFoldDB" id="A0A2R6WCX2"/>
<proteinExistence type="predicted"/>
<accession>A0A2R6WCX2</accession>
<protein>
    <submittedName>
        <fullName evidence="1">Uncharacterized protein</fullName>
    </submittedName>
</protein>
<sequence>MAFHSRDSMRRHNLGSVWTCWCQGAMKQVIWSLQTGLLHQATKQMERKGLRKVSATEEKLDELKHQRVRWLLHNVSLYVTFAERYQYLACNARKLERHLIVDNRKLTLIISQPSLSWAI</sequence>
<evidence type="ECO:0000313" key="2">
    <source>
        <dbReference type="Proteomes" id="UP000244005"/>
    </source>
</evidence>
<dbReference type="Proteomes" id="UP000244005">
    <property type="component" value="Unassembled WGS sequence"/>
</dbReference>
<dbReference type="EMBL" id="KZ772780">
    <property type="protein sequence ID" value="PTQ31706.1"/>
    <property type="molecule type" value="Genomic_DNA"/>
</dbReference>
<keyword evidence="2" id="KW-1185">Reference proteome</keyword>